<dbReference type="InterPro" id="IPR001015">
    <property type="entry name" value="Ferrochelatase"/>
</dbReference>
<evidence type="ECO:0000256" key="8">
    <source>
        <dbReference type="SAM" id="MobiDB-lite"/>
    </source>
</evidence>
<dbReference type="PANTHER" id="PTHR11108:SF1">
    <property type="entry name" value="FERROCHELATASE, MITOCHONDRIAL"/>
    <property type="match status" value="1"/>
</dbReference>
<evidence type="ECO:0000313" key="10">
    <source>
        <dbReference type="Proteomes" id="UP000030693"/>
    </source>
</evidence>
<keyword evidence="4 7" id="KW-0350">Heme biosynthesis</keyword>
<dbReference type="GeneID" id="20528607"/>
<keyword evidence="6 7" id="KW-0627">Porphyrin biosynthesis</keyword>
<dbReference type="PANTHER" id="PTHR11108">
    <property type="entry name" value="FERROCHELATASE"/>
    <property type="match status" value="1"/>
</dbReference>
<dbReference type="EC" id="4.98.1.1" evidence="7"/>
<dbReference type="GO" id="GO:0006783">
    <property type="term" value="P:heme biosynthetic process"/>
    <property type="evidence" value="ECO:0007669"/>
    <property type="project" value="UniProtKB-UniRule"/>
</dbReference>
<dbReference type="OrthoDB" id="1323at2759"/>
<dbReference type="CDD" id="cd03411">
    <property type="entry name" value="Ferrochelatase_N"/>
    <property type="match status" value="1"/>
</dbReference>
<keyword evidence="7" id="KW-0496">Mitochondrion</keyword>
<proteinExistence type="inferred from homology"/>
<dbReference type="CDD" id="cd00419">
    <property type="entry name" value="Ferrochelatase_C"/>
    <property type="match status" value="1"/>
</dbReference>
<name>A0A058Z6D0_FONAL</name>
<evidence type="ECO:0000256" key="2">
    <source>
        <dbReference type="ARBA" id="ARBA00007718"/>
    </source>
</evidence>
<dbReference type="AlphaFoldDB" id="A0A058Z6D0"/>
<dbReference type="SUPFAM" id="SSF53800">
    <property type="entry name" value="Chelatase"/>
    <property type="match status" value="1"/>
</dbReference>
<keyword evidence="7" id="KW-0999">Mitochondrion inner membrane</keyword>
<evidence type="ECO:0000256" key="1">
    <source>
        <dbReference type="ARBA" id="ARBA00004943"/>
    </source>
</evidence>
<evidence type="ECO:0000256" key="4">
    <source>
        <dbReference type="ARBA" id="ARBA00023133"/>
    </source>
</evidence>
<keyword evidence="3 7" id="KW-0408">Iron</keyword>
<evidence type="ECO:0000256" key="7">
    <source>
        <dbReference type="RuleBase" id="RU000607"/>
    </source>
</evidence>
<dbReference type="HAMAP" id="MF_00323">
    <property type="entry name" value="Ferrochelatase"/>
    <property type="match status" value="1"/>
</dbReference>
<evidence type="ECO:0000256" key="6">
    <source>
        <dbReference type="ARBA" id="ARBA00023244"/>
    </source>
</evidence>
<gene>
    <name evidence="9" type="ORF">H696_03882</name>
</gene>
<dbReference type="InterPro" id="IPR019772">
    <property type="entry name" value="Ferrochelatase_AS"/>
</dbReference>
<protein>
    <recommendedName>
        <fullName evidence="7">Ferrochelatase</fullName>
        <ecNumber evidence="7">4.98.1.1</ecNumber>
    </recommendedName>
</protein>
<dbReference type="GO" id="GO:0004325">
    <property type="term" value="F:ferrochelatase activity"/>
    <property type="evidence" value="ECO:0007669"/>
    <property type="project" value="UniProtKB-UniRule"/>
</dbReference>
<dbReference type="GO" id="GO:0005743">
    <property type="term" value="C:mitochondrial inner membrane"/>
    <property type="evidence" value="ECO:0007669"/>
    <property type="project" value="UniProtKB-SubCell"/>
</dbReference>
<dbReference type="Gene3D" id="3.40.50.1400">
    <property type="match status" value="2"/>
</dbReference>
<dbReference type="InterPro" id="IPR033644">
    <property type="entry name" value="Ferrochelatase_C"/>
</dbReference>
<dbReference type="RefSeq" id="XP_009496018.1">
    <property type="nucleotide sequence ID" value="XM_009497743.1"/>
</dbReference>
<evidence type="ECO:0000256" key="3">
    <source>
        <dbReference type="ARBA" id="ARBA00023004"/>
    </source>
</evidence>
<dbReference type="Proteomes" id="UP000030693">
    <property type="component" value="Unassembled WGS sequence"/>
</dbReference>
<accession>A0A058Z6D0</accession>
<comment type="subcellular location">
    <subcellularLocation>
        <location evidence="7">Mitochondrion inner membrane</location>
    </subcellularLocation>
</comment>
<reference evidence="9" key="1">
    <citation type="submission" date="2013-04" db="EMBL/GenBank/DDBJ databases">
        <title>The Genome Sequence of Fonticula alba ATCC 38817.</title>
        <authorList>
            <consortium name="The Broad Institute Genomics Platform"/>
            <person name="Russ C."/>
            <person name="Cuomo C."/>
            <person name="Burger G."/>
            <person name="Gray M.W."/>
            <person name="Holland P.W.H."/>
            <person name="King N."/>
            <person name="Lang F.B.F."/>
            <person name="Roger A.J."/>
            <person name="Ruiz-Trillo I."/>
            <person name="Brown M."/>
            <person name="Walker B."/>
            <person name="Young S."/>
            <person name="Zeng Q."/>
            <person name="Gargeya S."/>
            <person name="Fitzgerald M."/>
            <person name="Haas B."/>
            <person name="Abouelleil A."/>
            <person name="Allen A.W."/>
            <person name="Alvarado L."/>
            <person name="Arachchi H.M."/>
            <person name="Berlin A.M."/>
            <person name="Chapman S.B."/>
            <person name="Gainer-Dewar J."/>
            <person name="Goldberg J."/>
            <person name="Griggs A."/>
            <person name="Gujja S."/>
            <person name="Hansen M."/>
            <person name="Howarth C."/>
            <person name="Imamovic A."/>
            <person name="Ireland A."/>
            <person name="Larimer J."/>
            <person name="McCowan C."/>
            <person name="Murphy C."/>
            <person name="Pearson M."/>
            <person name="Poon T.W."/>
            <person name="Priest M."/>
            <person name="Roberts A."/>
            <person name="Saif S."/>
            <person name="Shea T."/>
            <person name="Sisk P."/>
            <person name="Sykes S."/>
            <person name="Wortman J."/>
            <person name="Nusbaum C."/>
            <person name="Birren B."/>
        </authorList>
    </citation>
    <scope>NUCLEOTIDE SEQUENCE [LARGE SCALE GENOMIC DNA]</scope>
    <source>
        <strain evidence="9">ATCC 38817</strain>
    </source>
</reference>
<dbReference type="InterPro" id="IPR033659">
    <property type="entry name" value="Ferrochelatase_N"/>
</dbReference>
<evidence type="ECO:0000256" key="5">
    <source>
        <dbReference type="ARBA" id="ARBA00023239"/>
    </source>
</evidence>
<dbReference type="eggNOG" id="KOG1321">
    <property type="taxonomic scope" value="Eukaryota"/>
</dbReference>
<dbReference type="EMBL" id="KB932206">
    <property type="protein sequence ID" value="KCV69453.1"/>
    <property type="molecule type" value="Genomic_DNA"/>
</dbReference>
<comment type="similarity">
    <text evidence="2 7">Belongs to the ferrochelatase family.</text>
</comment>
<comment type="pathway">
    <text evidence="1 7">Porphyrin-containing compound metabolism; protoheme biosynthesis; protoheme from protoporphyrin-IX: step 1/1.</text>
</comment>
<comment type="catalytic activity">
    <reaction evidence="7">
        <text>heme b + 2 H(+) = protoporphyrin IX + Fe(2+)</text>
        <dbReference type="Rhea" id="RHEA:22584"/>
        <dbReference type="ChEBI" id="CHEBI:15378"/>
        <dbReference type="ChEBI" id="CHEBI:29033"/>
        <dbReference type="ChEBI" id="CHEBI:57306"/>
        <dbReference type="ChEBI" id="CHEBI:60344"/>
        <dbReference type="EC" id="4.98.1.1"/>
    </reaction>
</comment>
<dbReference type="UniPathway" id="UPA00252">
    <property type="reaction ID" value="UER00325"/>
</dbReference>
<keyword evidence="5 7" id="KW-0456">Lyase</keyword>
<organism evidence="9">
    <name type="scientific">Fonticula alba</name>
    <name type="common">Slime mold</name>
    <dbReference type="NCBI Taxonomy" id="691883"/>
    <lineage>
        <taxon>Eukaryota</taxon>
        <taxon>Rotosphaerida</taxon>
        <taxon>Fonticulaceae</taxon>
        <taxon>Fonticula</taxon>
    </lineage>
</organism>
<dbReference type="STRING" id="691883.A0A058Z6D0"/>
<keyword evidence="10" id="KW-1185">Reference proteome</keyword>
<comment type="function">
    <text evidence="7">Catalyzes the ferrous insertion into protoporphyrin IX.</text>
</comment>
<dbReference type="NCBIfam" id="TIGR00109">
    <property type="entry name" value="hemH"/>
    <property type="match status" value="1"/>
</dbReference>
<dbReference type="PROSITE" id="PS00534">
    <property type="entry name" value="FERROCHELATASE"/>
    <property type="match status" value="1"/>
</dbReference>
<sequence>MMRSVSLAASRGVPRLMGAPLGRGLSSAASPPAGPQPTVGSIPASNTVARAALATAQSLGIDLTSSQPANPKTVILMMNMGGPASSAEVQPFLHNLFSDNDLIPLPAQKFLAPVIAKRRTPKVASHYDEIGGGSPIRTWTEAQAAAMVKHLDRLSPETAPHAAEVCFRYAPPLTEEALNRVEAYGPGVERVVCFSQYPQYSCSTSGSSFNELARQVRARAAGGADISAGPRYTAIDRWPLAPGLVEAFADNVIHSLTKQLSPSEAEQTFVLFSAHSLPMSIVERGDQYPTDVAATASAVMEHVRQSTGLALPWRVCWQSTVGPRRWLSPSTENSLKALGRQRRPVALVVPVAFTSDHIETLHELDLDYGPQAQSWGLQRIVRAESLNLHPRFTLGLAEIVANHLAATKDGRSDPAGALFTARCLGCTKESCQETRDFFAEQRSPCSEQK</sequence>
<keyword evidence="7" id="KW-0472">Membrane</keyword>
<feature type="region of interest" description="Disordered" evidence="8">
    <location>
        <begin position="23"/>
        <end position="43"/>
    </location>
</feature>
<evidence type="ECO:0000313" key="9">
    <source>
        <dbReference type="EMBL" id="KCV69453.1"/>
    </source>
</evidence>
<dbReference type="Pfam" id="PF00762">
    <property type="entry name" value="Ferrochelatase"/>
    <property type="match status" value="1"/>
</dbReference>
<dbReference type="OMA" id="DPYHCEC"/>